<dbReference type="HAMAP" id="MF_01011">
    <property type="entry name" value="RNA_methyltr_TrmA"/>
    <property type="match status" value="1"/>
</dbReference>
<dbReference type="PROSITE" id="PS51687">
    <property type="entry name" value="SAM_MT_RNA_M5U"/>
    <property type="match status" value="1"/>
</dbReference>
<comment type="similarity">
    <text evidence="5">Belongs to the class I-like SAM-binding methyltransferase superfamily. RNA M5U methyltransferase family. TrmA subfamily.</text>
</comment>
<comment type="catalytic activity">
    <reaction evidence="5">
        <text>uridine(54) in tRNA + S-adenosyl-L-methionine = 5-methyluridine(54) in tRNA + S-adenosyl-L-homocysteine + H(+)</text>
        <dbReference type="Rhea" id="RHEA:42712"/>
        <dbReference type="Rhea" id="RHEA-COMP:10167"/>
        <dbReference type="Rhea" id="RHEA-COMP:10193"/>
        <dbReference type="ChEBI" id="CHEBI:15378"/>
        <dbReference type="ChEBI" id="CHEBI:57856"/>
        <dbReference type="ChEBI" id="CHEBI:59789"/>
        <dbReference type="ChEBI" id="CHEBI:65315"/>
        <dbReference type="ChEBI" id="CHEBI:74447"/>
        <dbReference type="EC" id="2.1.1.35"/>
    </reaction>
</comment>
<dbReference type="NCBIfam" id="TIGR02143">
    <property type="entry name" value="trmA_only"/>
    <property type="match status" value="1"/>
</dbReference>
<keyword evidence="2 5" id="KW-0808">Transferase</keyword>
<comment type="caution">
    <text evidence="8">The sequence shown here is derived from an EMBL/GenBank/DDBJ whole genome shotgun (WGS) entry which is preliminary data.</text>
</comment>
<dbReference type="InterPro" id="IPR010280">
    <property type="entry name" value="U5_MeTrfase_fam"/>
</dbReference>
<dbReference type="RefSeq" id="WP_208005572.1">
    <property type="nucleotide sequence ID" value="NZ_JAGDFX010000008.1"/>
</dbReference>
<keyword evidence="9" id="KW-1185">Reference proteome</keyword>
<protein>
    <recommendedName>
        <fullName evidence="5">tRNA/tmRNA (uracil-C(5))-methyltransferase</fullName>
        <ecNumber evidence="5">2.1.1.35</ecNumber>
    </recommendedName>
    <alternativeName>
        <fullName evidence="5">tRNA (uracil(54)-C(5))-methyltransferase</fullName>
    </alternativeName>
    <alternativeName>
        <fullName evidence="5">tRNA(m5U54)-methyltransferase</fullName>
        <shortName evidence="5">RUMT</shortName>
    </alternativeName>
    <alternativeName>
        <fullName evidence="5">tmRNA (uracil(341)-C(5))-methyltransferase</fullName>
    </alternativeName>
</protein>
<dbReference type="PANTHER" id="PTHR47790">
    <property type="entry name" value="TRNA/TMRNA (URACIL-C(5))-METHYLTRANSFERASE"/>
    <property type="match status" value="1"/>
</dbReference>
<evidence type="ECO:0000256" key="4">
    <source>
        <dbReference type="ARBA" id="ARBA00022694"/>
    </source>
</evidence>
<feature type="binding site" evidence="5">
    <location>
        <position position="226"/>
    </location>
    <ligand>
        <name>S-adenosyl-L-methionine</name>
        <dbReference type="ChEBI" id="CHEBI:59789"/>
    </ligand>
</feature>
<dbReference type="PANTHER" id="PTHR47790:SF2">
    <property type="entry name" value="TRNA_TMRNA (URACIL-C(5))-METHYLTRANSFERASE"/>
    <property type="match status" value="1"/>
</dbReference>
<keyword evidence="3 5" id="KW-0949">S-adenosyl-L-methionine</keyword>
<evidence type="ECO:0000313" key="8">
    <source>
        <dbReference type="EMBL" id="MBO1519702.1"/>
    </source>
</evidence>
<keyword evidence="4 5" id="KW-0819">tRNA processing</keyword>
<dbReference type="InterPro" id="IPR029063">
    <property type="entry name" value="SAM-dependent_MTases_sf"/>
</dbReference>
<name>A0ABS3NGM1_9GAMM</name>
<dbReference type="InterPro" id="IPR011869">
    <property type="entry name" value="TrmA_MeTrfase"/>
</dbReference>
<evidence type="ECO:0000256" key="7">
    <source>
        <dbReference type="PROSITE-ProRule" id="PRU10015"/>
    </source>
</evidence>
<comment type="function">
    <text evidence="5">Dual-specificity methyltransferase that catalyzes the formation of 5-methyluridine at position 54 (m5U54) in all tRNAs, and that of position 341 (m5U341) in tmRNA (transfer-mRNA).</text>
</comment>
<dbReference type="Proteomes" id="UP000664882">
    <property type="component" value="Unassembled WGS sequence"/>
</dbReference>
<accession>A0ABS3NGM1</accession>
<evidence type="ECO:0000256" key="6">
    <source>
        <dbReference type="PROSITE-ProRule" id="PRU01024"/>
    </source>
</evidence>
<organism evidence="8 9">
    <name type="scientific">Oceanisphaera pacifica</name>
    <dbReference type="NCBI Taxonomy" id="2818389"/>
    <lineage>
        <taxon>Bacteria</taxon>
        <taxon>Pseudomonadati</taxon>
        <taxon>Pseudomonadota</taxon>
        <taxon>Gammaproteobacteria</taxon>
        <taxon>Aeromonadales</taxon>
        <taxon>Aeromonadaceae</taxon>
        <taxon>Oceanisphaera</taxon>
    </lineage>
</organism>
<evidence type="ECO:0000256" key="5">
    <source>
        <dbReference type="HAMAP-Rule" id="MF_01011"/>
    </source>
</evidence>
<feature type="binding site" evidence="5 6">
    <location>
        <position position="242"/>
    </location>
    <ligand>
        <name>S-adenosyl-L-methionine</name>
        <dbReference type="ChEBI" id="CHEBI:59789"/>
    </ligand>
</feature>
<evidence type="ECO:0000313" key="9">
    <source>
        <dbReference type="Proteomes" id="UP000664882"/>
    </source>
</evidence>
<dbReference type="Gene3D" id="3.40.50.150">
    <property type="entry name" value="Vaccinia Virus protein VP39"/>
    <property type="match status" value="1"/>
</dbReference>
<feature type="binding site" evidence="5 6">
    <location>
        <position position="302"/>
    </location>
    <ligand>
        <name>S-adenosyl-L-methionine</name>
        <dbReference type="ChEBI" id="CHEBI:59789"/>
    </ligand>
</feature>
<evidence type="ECO:0000256" key="3">
    <source>
        <dbReference type="ARBA" id="ARBA00022691"/>
    </source>
</evidence>
<dbReference type="GO" id="GO:0032259">
    <property type="term" value="P:methylation"/>
    <property type="evidence" value="ECO:0007669"/>
    <property type="project" value="UniProtKB-KW"/>
</dbReference>
<dbReference type="EC" id="2.1.1.35" evidence="5"/>
<feature type="active site" description="Nucleophile" evidence="5 6">
    <location>
        <position position="327"/>
    </location>
</feature>
<dbReference type="CDD" id="cd02440">
    <property type="entry name" value="AdoMet_MTases"/>
    <property type="match status" value="1"/>
</dbReference>
<dbReference type="Pfam" id="PF05958">
    <property type="entry name" value="tRNA_U5-meth_tr"/>
    <property type="match status" value="1"/>
</dbReference>
<dbReference type="SUPFAM" id="SSF53335">
    <property type="entry name" value="S-adenosyl-L-methionine-dependent methyltransferases"/>
    <property type="match status" value="1"/>
</dbReference>
<dbReference type="Gene3D" id="2.40.50.1070">
    <property type="match status" value="1"/>
</dbReference>
<dbReference type="GO" id="GO:0030697">
    <property type="term" value="F:tRNA (uracil(54)-C5)-methyltransferase activity, S-adenosyl methionine-dependent"/>
    <property type="evidence" value="ECO:0007669"/>
    <property type="project" value="UniProtKB-EC"/>
</dbReference>
<feature type="binding site" evidence="5 6">
    <location>
        <position position="193"/>
    </location>
    <ligand>
        <name>S-adenosyl-L-methionine</name>
        <dbReference type="ChEBI" id="CHEBI:59789"/>
    </ligand>
</feature>
<gene>
    <name evidence="5 8" type="primary">trmA</name>
    <name evidence="8" type="ORF">J3U76_08685</name>
</gene>
<keyword evidence="1 5" id="KW-0489">Methyltransferase</keyword>
<sequence>MSTVVNPHTYQAQLDAKVIQLQETFAPFNPPSLDVFASEPEHYRMRAEFRVWHQGDDLYYIMFDKATKQQYRVDQFPVASRLINQAMPLLLTLIKDQPALRQSLFQVDFLSSLSGELVISLLYHRQLDHAWQQGMQLVREQLQAQGVNASIIGRARKQKLVLGQDYVLEKLELDTEAGKQQLIYQQVENSFTQPNGRMNEQMLSWALDVTQGATGDLLELYCGNGNFSLALAANFNRVLATEIASSSVKSAQYNITANQIDNVTILRMSAEEFTQAMRGVREFRRLKGIDLASYDCNTILVDPPRAGLDEETVKLVQEYDNIVYISCNPDTLAHNLATLSHTHTIERFALFDQFPYTHHVEAGVYLKRKP</sequence>
<evidence type="ECO:0000256" key="1">
    <source>
        <dbReference type="ARBA" id="ARBA00022603"/>
    </source>
</evidence>
<comment type="catalytic activity">
    <reaction evidence="5">
        <text>uridine(341) in tmRNA + S-adenosyl-L-methionine = 5-methyluridine(341) in tmRNA + S-adenosyl-L-homocysteine + H(+)</text>
        <dbReference type="Rhea" id="RHEA:43612"/>
        <dbReference type="Rhea" id="RHEA-COMP:10630"/>
        <dbReference type="Rhea" id="RHEA-COMP:10631"/>
        <dbReference type="ChEBI" id="CHEBI:15378"/>
        <dbReference type="ChEBI" id="CHEBI:57856"/>
        <dbReference type="ChEBI" id="CHEBI:59789"/>
        <dbReference type="ChEBI" id="CHEBI:65315"/>
        <dbReference type="ChEBI" id="CHEBI:74447"/>
    </reaction>
</comment>
<feature type="active site" evidence="7">
    <location>
        <position position="327"/>
    </location>
</feature>
<feature type="active site" description="Proton acceptor" evidence="5">
    <location>
        <position position="361"/>
    </location>
</feature>
<proteinExistence type="inferred from homology"/>
<dbReference type="InterPro" id="IPR030390">
    <property type="entry name" value="MeTrfase_TrmA_AS"/>
</dbReference>
<reference evidence="8 9" key="1">
    <citation type="submission" date="2021-03" db="EMBL/GenBank/DDBJ databases">
        <title>Oceanisphaera sp. nov., isolated from the intestine.</title>
        <authorList>
            <person name="Zhao L.-H."/>
            <person name="Shi L.-F."/>
        </authorList>
    </citation>
    <scope>NUCLEOTIDE SEQUENCE [LARGE SCALE GENOMIC DNA]</scope>
    <source>
        <strain evidence="8 9">DM8</strain>
    </source>
</reference>
<feature type="binding site" evidence="5 6">
    <location>
        <position position="221"/>
    </location>
    <ligand>
        <name>S-adenosyl-L-methionine</name>
        <dbReference type="ChEBI" id="CHEBI:59789"/>
    </ligand>
</feature>
<dbReference type="PROSITE" id="PS01230">
    <property type="entry name" value="TRMA_1"/>
    <property type="match status" value="1"/>
</dbReference>
<dbReference type="PROSITE" id="PS01231">
    <property type="entry name" value="TRMA_2"/>
    <property type="match status" value="1"/>
</dbReference>
<dbReference type="EMBL" id="JAGDFX010000008">
    <property type="protein sequence ID" value="MBO1519702.1"/>
    <property type="molecule type" value="Genomic_DNA"/>
</dbReference>
<dbReference type="InterPro" id="IPR030391">
    <property type="entry name" value="MeTrfase_TrmA_CS"/>
</dbReference>
<evidence type="ECO:0000256" key="2">
    <source>
        <dbReference type="ARBA" id="ARBA00022679"/>
    </source>
</evidence>